<feature type="binding site" evidence="4">
    <location>
        <position position="41"/>
    </location>
    <ligand>
        <name>ATP</name>
        <dbReference type="ChEBI" id="CHEBI:30616"/>
    </ligand>
</feature>
<dbReference type="InterPro" id="IPR050235">
    <property type="entry name" value="CK1_Ser-Thr_kinase"/>
</dbReference>
<dbReference type="PROSITE" id="PS00108">
    <property type="entry name" value="PROTEIN_KINASE_ST"/>
    <property type="match status" value="1"/>
</dbReference>
<keyword evidence="5" id="KW-0723">Serine/threonine-protein kinase</keyword>
<dbReference type="SMART" id="SM00220">
    <property type="entry name" value="S_TKc"/>
    <property type="match status" value="1"/>
</dbReference>
<protein>
    <recommendedName>
        <fullName evidence="1">non-specific serine/threonine protein kinase</fullName>
        <ecNumber evidence="1">2.7.11.1</ecNumber>
    </recommendedName>
</protein>
<reference evidence="7 8" key="1">
    <citation type="journal article" date="2018" name="G3 (Bethesda)">
        <title>Phylogenetic and Phylogenomic Definition of Rhizopus Species.</title>
        <authorList>
            <person name="Gryganskyi A.P."/>
            <person name="Golan J."/>
            <person name="Dolatabadi S."/>
            <person name="Mondo S."/>
            <person name="Robb S."/>
            <person name="Idnurm A."/>
            <person name="Muszewska A."/>
            <person name="Steczkiewicz K."/>
            <person name="Masonjones S."/>
            <person name="Liao H.L."/>
            <person name="Gajdeczka M.T."/>
            <person name="Anike F."/>
            <person name="Vuek A."/>
            <person name="Anishchenko I.M."/>
            <person name="Voigt K."/>
            <person name="de Hoog G.S."/>
            <person name="Smith M.E."/>
            <person name="Heitman J."/>
            <person name="Vilgalys R."/>
            <person name="Stajich J.E."/>
        </authorList>
    </citation>
    <scope>NUCLEOTIDE SEQUENCE [LARGE SCALE GENOMIC DNA]</scope>
    <source>
        <strain evidence="7 8">LSU 92-RS-03</strain>
    </source>
</reference>
<dbReference type="InterPro" id="IPR008271">
    <property type="entry name" value="Ser/Thr_kinase_AS"/>
</dbReference>
<evidence type="ECO:0000256" key="5">
    <source>
        <dbReference type="RuleBase" id="RU000304"/>
    </source>
</evidence>
<dbReference type="InterPro" id="IPR017441">
    <property type="entry name" value="Protein_kinase_ATP_BS"/>
</dbReference>
<evidence type="ECO:0000256" key="4">
    <source>
        <dbReference type="PROSITE-ProRule" id="PRU10141"/>
    </source>
</evidence>
<evidence type="ECO:0000313" key="8">
    <source>
        <dbReference type="Proteomes" id="UP000253551"/>
    </source>
</evidence>
<evidence type="ECO:0000313" key="7">
    <source>
        <dbReference type="EMBL" id="RCH91487.1"/>
    </source>
</evidence>
<feature type="domain" description="Protein kinase" evidence="6">
    <location>
        <begin position="12"/>
        <end position="281"/>
    </location>
</feature>
<dbReference type="AlphaFoldDB" id="A0A367JNI3"/>
<keyword evidence="3 4" id="KW-0067">ATP-binding</keyword>
<keyword evidence="2 4" id="KW-0547">Nucleotide-binding</keyword>
<evidence type="ECO:0000256" key="3">
    <source>
        <dbReference type="ARBA" id="ARBA00022840"/>
    </source>
</evidence>
<dbReference type="Proteomes" id="UP000253551">
    <property type="component" value="Unassembled WGS sequence"/>
</dbReference>
<dbReference type="GO" id="GO:0004674">
    <property type="term" value="F:protein serine/threonine kinase activity"/>
    <property type="evidence" value="ECO:0007669"/>
    <property type="project" value="UniProtKB-KW"/>
</dbReference>
<keyword evidence="7" id="KW-0418">Kinase</keyword>
<dbReference type="STRING" id="4846.A0A367JNI3"/>
<sequence>MECNEIIIKHRWSILHKIGEGSFGQVFKAKDIKSNDFYAIKREPLNSPQLYHEYKIYKTLKNGPSIPNCHWFGQHDGFNCLTIDLLGPSLKDLQDQTKIIPLETIVNMGCQLYMHSIGIVYRDLKPENFLLPKDYSSSSSSFSINVIDFGLATWWKSPKTHAPYPPSRHKQKIGTARYASIPVHHGHSHAPRDDMESLGYLLLDLLLCGELPWSGVVARSCKAGWDRIKRIKEETSLHDLCMGLPVGILHFINYTRNLEFHNRPDYDHLTSLLTGSLHSGSYSTPIKRIKHKNHSQVFLMQELAKELSSHSSNHRSKYQKYIVCNSPQGELV</sequence>
<evidence type="ECO:0000256" key="2">
    <source>
        <dbReference type="ARBA" id="ARBA00022741"/>
    </source>
</evidence>
<accession>A0A367JNI3</accession>
<dbReference type="InterPro" id="IPR011009">
    <property type="entry name" value="Kinase-like_dom_sf"/>
</dbReference>
<evidence type="ECO:0000259" key="6">
    <source>
        <dbReference type="PROSITE" id="PS50011"/>
    </source>
</evidence>
<dbReference type="PROSITE" id="PS50011">
    <property type="entry name" value="PROTEIN_KINASE_DOM"/>
    <property type="match status" value="1"/>
</dbReference>
<dbReference type="Pfam" id="PF00069">
    <property type="entry name" value="Pkinase"/>
    <property type="match status" value="1"/>
</dbReference>
<organism evidence="7 8">
    <name type="scientific">Rhizopus stolonifer</name>
    <name type="common">Rhizopus nigricans</name>
    <dbReference type="NCBI Taxonomy" id="4846"/>
    <lineage>
        <taxon>Eukaryota</taxon>
        <taxon>Fungi</taxon>
        <taxon>Fungi incertae sedis</taxon>
        <taxon>Mucoromycota</taxon>
        <taxon>Mucoromycotina</taxon>
        <taxon>Mucoromycetes</taxon>
        <taxon>Mucorales</taxon>
        <taxon>Mucorineae</taxon>
        <taxon>Rhizopodaceae</taxon>
        <taxon>Rhizopus</taxon>
    </lineage>
</organism>
<dbReference type="Gene3D" id="1.10.510.10">
    <property type="entry name" value="Transferase(Phosphotransferase) domain 1"/>
    <property type="match status" value="1"/>
</dbReference>
<evidence type="ECO:0000256" key="1">
    <source>
        <dbReference type="ARBA" id="ARBA00012513"/>
    </source>
</evidence>
<dbReference type="GO" id="GO:0005524">
    <property type="term" value="F:ATP binding"/>
    <property type="evidence" value="ECO:0007669"/>
    <property type="project" value="UniProtKB-UniRule"/>
</dbReference>
<keyword evidence="8" id="KW-1185">Reference proteome</keyword>
<comment type="similarity">
    <text evidence="5">Belongs to the protein kinase superfamily.</text>
</comment>
<dbReference type="PROSITE" id="PS00107">
    <property type="entry name" value="PROTEIN_KINASE_ATP"/>
    <property type="match status" value="1"/>
</dbReference>
<name>A0A367JNI3_RHIST</name>
<keyword evidence="7" id="KW-0808">Transferase</keyword>
<dbReference type="SUPFAM" id="SSF56112">
    <property type="entry name" value="Protein kinase-like (PK-like)"/>
    <property type="match status" value="1"/>
</dbReference>
<gene>
    <name evidence="7" type="primary">YCK1_3</name>
    <name evidence="7" type="ORF">CU098_004355</name>
</gene>
<dbReference type="OrthoDB" id="5979581at2759"/>
<dbReference type="PANTHER" id="PTHR11909">
    <property type="entry name" value="CASEIN KINASE-RELATED"/>
    <property type="match status" value="1"/>
</dbReference>
<proteinExistence type="inferred from homology"/>
<dbReference type="EMBL" id="PJQM01002985">
    <property type="protein sequence ID" value="RCH91487.1"/>
    <property type="molecule type" value="Genomic_DNA"/>
</dbReference>
<comment type="caution">
    <text evidence="7">The sequence shown here is derived from an EMBL/GenBank/DDBJ whole genome shotgun (WGS) entry which is preliminary data.</text>
</comment>
<dbReference type="EC" id="2.7.11.1" evidence="1"/>
<dbReference type="InterPro" id="IPR000719">
    <property type="entry name" value="Prot_kinase_dom"/>
</dbReference>